<dbReference type="EMBL" id="JAHXZI010000001">
    <property type="protein sequence ID" value="MBW6432731.1"/>
    <property type="molecule type" value="Genomic_DNA"/>
</dbReference>
<evidence type="ECO:0000313" key="2">
    <source>
        <dbReference type="Proteomes" id="UP001519863"/>
    </source>
</evidence>
<evidence type="ECO:0000313" key="1">
    <source>
        <dbReference type="EMBL" id="MBW6432731.1"/>
    </source>
</evidence>
<keyword evidence="2" id="KW-1185">Reference proteome</keyword>
<proteinExistence type="predicted"/>
<accession>A0ABS7AVF6</accession>
<organism evidence="1 2">
    <name type="scientific">Actinoplanes hulinensis</name>
    <dbReference type="NCBI Taxonomy" id="1144547"/>
    <lineage>
        <taxon>Bacteria</taxon>
        <taxon>Bacillati</taxon>
        <taxon>Actinomycetota</taxon>
        <taxon>Actinomycetes</taxon>
        <taxon>Micromonosporales</taxon>
        <taxon>Micromonosporaceae</taxon>
        <taxon>Actinoplanes</taxon>
    </lineage>
</organism>
<name>A0ABS7AVF6_9ACTN</name>
<dbReference type="Proteomes" id="UP001519863">
    <property type="component" value="Unassembled WGS sequence"/>
</dbReference>
<comment type="caution">
    <text evidence="1">The sequence shown here is derived from an EMBL/GenBank/DDBJ whole genome shotgun (WGS) entry which is preliminary data.</text>
</comment>
<dbReference type="RefSeq" id="WP_220142295.1">
    <property type="nucleotide sequence ID" value="NZ_JAHXZI010000001.1"/>
</dbReference>
<reference evidence="1 2" key="1">
    <citation type="journal article" date="2013" name="Antonie Van Leeuwenhoek">
        <title>Actinoplanes hulinensis sp. nov., a novel actinomycete isolated from soybean root (Glycine max (L.) Merr).</title>
        <authorList>
            <person name="Shen Y."/>
            <person name="Liu C."/>
            <person name="Wang X."/>
            <person name="Zhao J."/>
            <person name="Jia F."/>
            <person name="Zhang Y."/>
            <person name="Wang L."/>
            <person name="Yang D."/>
            <person name="Xiang W."/>
        </authorList>
    </citation>
    <scope>NUCLEOTIDE SEQUENCE [LARGE SCALE GENOMIC DNA]</scope>
    <source>
        <strain evidence="1 2">NEAU-M9</strain>
    </source>
</reference>
<gene>
    <name evidence="1" type="ORF">KZ829_03120</name>
</gene>
<sequence>MIAADWYHVYPDSKISARALQLSSALDQLDEEDVEIIEMLARRLAKE</sequence>
<protein>
    <submittedName>
        <fullName evidence="1">Uncharacterized protein</fullName>
    </submittedName>
</protein>